<keyword evidence="3" id="KW-1185">Reference proteome</keyword>
<proteinExistence type="predicted"/>
<reference evidence="2 3" key="1">
    <citation type="submission" date="2019-07" db="EMBL/GenBank/DDBJ databases">
        <title>Genomics analysis of Aphanomyces spp. identifies a new class of oomycete effector associated with host adaptation.</title>
        <authorList>
            <person name="Gaulin E."/>
        </authorList>
    </citation>
    <scope>NUCLEOTIDE SEQUENCE [LARGE SCALE GENOMIC DNA]</scope>
    <source>
        <strain evidence="2 3">ATCC 201684</strain>
    </source>
</reference>
<dbReference type="VEuPathDB" id="FungiDB:AeMF1_018366"/>
<dbReference type="AlphaFoldDB" id="A0A6G0WSA3"/>
<feature type="region of interest" description="Disordered" evidence="1">
    <location>
        <begin position="1"/>
        <end position="59"/>
    </location>
</feature>
<feature type="compositionally biased region" description="Basic and acidic residues" evidence="1">
    <location>
        <begin position="28"/>
        <end position="40"/>
    </location>
</feature>
<dbReference type="Proteomes" id="UP000481153">
    <property type="component" value="Unassembled WGS sequence"/>
</dbReference>
<feature type="compositionally biased region" description="Pro residues" evidence="1">
    <location>
        <begin position="488"/>
        <end position="527"/>
    </location>
</feature>
<evidence type="ECO:0000256" key="1">
    <source>
        <dbReference type="SAM" id="MobiDB-lite"/>
    </source>
</evidence>
<feature type="region of interest" description="Disordered" evidence="1">
    <location>
        <begin position="488"/>
        <end position="596"/>
    </location>
</feature>
<comment type="caution">
    <text evidence="2">The sequence shown here is derived from an EMBL/GenBank/DDBJ whole genome shotgun (WGS) entry which is preliminary data.</text>
</comment>
<name>A0A6G0WSA3_9STRA</name>
<protein>
    <submittedName>
        <fullName evidence="2">Uncharacterized protein</fullName>
    </submittedName>
</protein>
<organism evidence="2 3">
    <name type="scientific">Aphanomyces euteiches</name>
    <dbReference type="NCBI Taxonomy" id="100861"/>
    <lineage>
        <taxon>Eukaryota</taxon>
        <taxon>Sar</taxon>
        <taxon>Stramenopiles</taxon>
        <taxon>Oomycota</taxon>
        <taxon>Saprolegniomycetes</taxon>
        <taxon>Saprolegniales</taxon>
        <taxon>Verrucalvaceae</taxon>
        <taxon>Aphanomyces</taxon>
    </lineage>
</organism>
<evidence type="ECO:0000313" key="2">
    <source>
        <dbReference type="EMBL" id="KAF0730306.1"/>
    </source>
</evidence>
<gene>
    <name evidence="2" type="ORF">Ae201684_012306</name>
</gene>
<feature type="compositionally biased region" description="Pro residues" evidence="1">
    <location>
        <begin position="553"/>
        <end position="573"/>
    </location>
</feature>
<feature type="compositionally biased region" description="Low complexity" evidence="1">
    <location>
        <begin position="528"/>
        <end position="546"/>
    </location>
</feature>
<evidence type="ECO:0000313" key="3">
    <source>
        <dbReference type="Proteomes" id="UP000481153"/>
    </source>
</evidence>
<dbReference type="EMBL" id="VJMJ01000155">
    <property type="protein sequence ID" value="KAF0730306.1"/>
    <property type="molecule type" value="Genomic_DNA"/>
</dbReference>
<accession>A0A6G0WSA3</accession>
<feature type="compositionally biased region" description="Basic and acidic residues" evidence="1">
    <location>
        <begin position="1"/>
        <end position="12"/>
    </location>
</feature>
<sequence>MASVEEKGDTAKKKQWKTNEVPTRNRSRGKEKPAERKEATTPRSRSTPSKDRLPQPNARNVTANVIAKLTPAELEQQLQEQLTSCRFEDAAAWIKASPYLSEKYQLADVVRLVLDQRHFDLAGRLIREHKLAENQQLVTFFIMELVRSGRFHLAVRYAQELVPQFNGGDEHVTDRPMWTPTTLVMAMIRAQQYKTALKYAKQFNLETEFPVKKFVQGMLHEKAWADAFAVIMEHNMEKEFPIDILITNMLSERQWSAAIKSIKMAKRGDVFTTKVLVQRMIQSGDFLATLNYLKEFSLTDDHDLVRQMLNSMLHFDELYKAIKYSIKFGLAIEPAYNPSRLIDLAIDRRQFHVASLYIKKLKLENEFQDDLRHIAHEKDGLLATFRALMARKRQRQRSPEYQARLRECLGDDYEEPEEEIDIVLSVEEEIIPRKAPAPKTSLLERLHLHDNPSSLSFLLQDMKGLGGSTSFADADSAFAFAPPAPRPLVVQPPLPPPQLQSRPPFPQTAPSPPLPRGPPPPPPPPPQSSGFYQFQPPLPSAAASLAMQFHVPPQQPLLPPPPFPLAPPLPSQPAKPHRTFVPSLSLKPSQLGPKHT</sequence>